<evidence type="ECO:0008006" key="4">
    <source>
        <dbReference type="Google" id="ProtNLM"/>
    </source>
</evidence>
<name>A0ABS5NJ17_TSUPA</name>
<keyword evidence="1" id="KW-0472">Membrane</keyword>
<accession>A0ABS5NJ17</accession>
<protein>
    <recommendedName>
        <fullName evidence="4">DUF304 domain-containing protein</fullName>
    </recommendedName>
</protein>
<keyword evidence="3" id="KW-1185">Reference proteome</keyword>
<gene>
    <name evidence="2" type="ORF">KFZ73_24095</name>
</gene>
<keyword evidence="1" id="KW-0812">Transmembrane</keyword>
<feature type="transmembrane region" description="Helical" evidence="1">
    <location>
        <begin position="72"/>
        <end position="96"/>
    </location>
</feature>
<evidence type="ECO:0000313" key="3">
    <source>
        <dbReference type="Proteomes" id="UP000676853"/>
    </source>
</evidence>
<sequence>MLALGGFVMVGESVRDGSDVLAGAAFGIACGIAGVAVWFAAPATATRIPRPAAAPTPPASALVVRGRIGVPFLVAATGLVVLDGGVAFVVITSLVIPLEVGPAGILVMMVGFAAVITSFFSPIPISMWRAARLPLWWISESAVGIGGVPAPVPIERVRSIVHRPVEEQGVVLEHLWTVVLDSGASFVVSCPAGSSPRPRRIRRTVHQALGKRAGDSR</sequence>
<feature type="transmembrane region" description="Helical" evidence="1">
    <location>
        <begin position="20"/>
        <end position="41"/>
    </location>
</feature>
<organism evidence="2 3">
    <name type="scientific">Tsukamurella paurometabola</name>
    <name type="common">Corynebacterium paurometabolum</name>
    <dbReference type="NCBI Taxonomy" id="2061"/>
    <lineage>
        <taxon>Bacteria</taxon>
        <taxon>Bacillati</taxon>
        <taxon>Actinomycetota</taxon>
        <taxon>Actinomycetes</taxon>
        <taxon>Mycobacteriales</taxon>
        <taxon>Tsukamurellaceae</taxon>
        <taxon>Tsukamurella</taxon>
    </lineage>
</organism>
<dbReference type="Proteomes" id="UP000676853">
    <property type="component" value="Unassembled WGS sequence"/>
</dbReference>
<dbReference type="RefSeq" id="WP_212555359.1">
    <property type="nucleotide sequence ID" value="NZ_JAGXOE010000142.1"/>
</dbReference>
<evidence type="ECO:0000256" key="1">
    <source>
        <dbReference type="SAM" id="Phobius"/>
    </source>
</evidence>
<dbReference type="EMBL" id="JAGXOE010000142">
    <property type="protein sequence ID" value="MBS4104300.1"/>
    <property type="molecule type" value="Genomic_DNA"/>
</dbReference>
<comment type="caution">
    <text evidence="2">The sequence shown here is derived from an EMBL/GenBank/DDBJ whole genome shotgun (WGS) entry which is preliminary data.</text>
</comment>
<evidence type="ECO:0000313" key="2">
    <source>
        <dbReference type="EMBL" id="MBS4104300.1"/>
    </source>
</evidence>
<feature type="transmembrane region" description="Helical" evidence="1">
    <location>
        <begin position="102"/>
        <end position="123"/>
    </location>
</feature>
<reference evidence="2 3" key="1">
    <citation type="submission" date="2021-04" db="EMBL/GenBank/DDBJ databases">
        <title>Whole genome sequence analysis of a thiophenic sulfur metabolizing bacteria.</title>
        <authorList>
            <person name="Akhtar N."/>
            <person name="Akram J."/>
            <person name="Aslam A."/>
        </authorList>
    </citation>
    <scope>NUCLEOTIDE SEQUENCE [LARGE SCALE GENOMIC DNA]</scope>
    <source>
        <strain evidence="2 3">3OW</strain>
    </source>
</reference>
<keyword evidence="1" id="KW-1133">Transmembrane helix</keyword>
<proteinExistence type="predicted"/>